<protein>
    <submittedName>
        <fullName evidence="2">Conjugative transposon TraO family protein</fullName>
    </submittedName>
</protein>
<name>A0A015X562_BACFG</name>
<reference evidence="2 3" key="1">
    <citation type="submission" date="2014-02" db="EMBL/GenBank/DDBJ databases">
        <authorList>
            <person name="Sears C."/>
            <person name="Carroll K."/>
            <person name="Sack B.R."/>
            <person name="Qadri F."/>
            <person name="Myers L.L."/>
            <person name="Chung G.-T."/>
            <person name="Escheverria P."/>
            <person name="Fraser C.M."/>
            <person name="Sadzewicz L."/>
            <person name="Shefchek K.A."/>
            <person name="Tallon L."/>
            <person name="Das S.P."/>
            <person name="Daugherty S."/>
            <person name="Mongodin E.F."/>
        </authorList>
    </citation>
    <scope>NUCLEOTIDE SEQUENCE [LARGE SCALE GENOMIC DNA]</scope>
    <source>
        <strain evidence="3">3998T(B)3</strain>
    </source>
</reference>
<evidence type="ECO:0000256" key="1">
    <source>
        <dbReference type="SAM" id="SignalP"/>
    </source>
</evidence>
<evidence type="ECO:0000313" key="3">
    <source>
        <dbReference type="Proteomes" id="UP000020773"/>
    </source>
</evidence>
<dbReference type="Pfam" id="PF10626">
    <property type="entry name" value="TraO"/>
    <property type="match status" value="1"/>
</dbReference>
<dbReference type="Proteomes" id="UP000020773">
    <property type="component" value="Unassembled WGS sequence"/>
</dbReference>
<dbReference type="EMBL" id="JGDB01000398">
    <property type="protein sequence ID" value="EXY87675.1"/>
    <property type="molecule type" value="Genomic_DNA"/>
</dbReference>
<dbReference type="InterPro" id="IPR018899">
    <property type="entry name" value="Conjug_transposon_Tra0"/>
</dbReference>
<gene>
    <name evidence="2" type="ORF">M125_5709</name>
</gene>
<keyword evidence="1" id="KW-0732">Signal</keyword>
<feature type="signal peptide" evidence="1">
    <location>
        <begin position="1"/>
        <end position="21"/>
    </location>
</feature>
<proteinExistence type="predicted"/>
<organism evidence="2 3">
    <name type="scientific">Bacteroides fragilis str. 3998T(B)3</name>
    <dbReference type="NCBI Taxonomy" id="1339316"/>
    <lineage>
        <taxon>Bacteria</taxon>
        <taxon>Pseudomonadati</taxon>
        <taxon>Bacteroidota</taxon>
        <taxon>Bacteroidia</taxon>
        <taxon>Bacteroidales</taxon>
        <taxon>Bacteroidaceae</taxon>
        <taxon>Bacteroides</taxon>
    </lineage>
</organism>
<comment type="caution">
    <text evidence="2">The sequence shown here is derived from an EMBL/GenBank/DDBJ whole genome shotgun (WGS) entry which is preliminary data.</text>
</comment>
<dbReference type="AlphaFoldDB" id="A0A015X562"/>
<evidence type="ECO:0000313" key="2">
    <source>
        <dbReference type="EMBL" id="EXY87675.1"/>
    </source>
</evidence>
<dbReference type="PATRIC" id="fig|1339316.3.peg.5363"/>
<feature type="chain" id="PRO_5001479214" evidence="1">
    <location>
        <begin position="22"/>
        <end position="193"/>
    </location>
</feature>
<sequence length="193" mass="21612">MKRFLFFLVASLALSVGQADAQRCLPKMRGIELRGGMADGFYSHTDRNDAGYYIGAALSTYTKGGDKWVFGGEYLQRYNPYKETRIPTVQFTAEGGFYYNFLSDARKIFFFYVGGAVLAGYETVNWGDKPLFDGARLTNKDAFIYGGAVSLEMEAYLADRIALTVNVRERCLWGGSTGHFHTQYGIGIKFIIN</sequence>
<dbReference type="RefSeq" id="WP_032572873.1">
    <property type="nucleotide sequence ID" value="NZ_JGDB01000398.1"/>
</dbReference>
<accession>A0A015X562</accession>